<protein>
    <submittedName>
        <fullName evidence="1">Uncharacterized protein</fullName>
    </submittedName>
</protein>
<dbReference type="EMBL" id="ML208571">
    <property type="protein sequence ID" value="TFK62607.1"/>
    <property type="molecule type" value="Genomic_DNA"/>
</dbReference>
<proteinExistence type="predicted"/>
<reference evidence="1 2" key="1">
    <citation type="journal article" date="2019" name="Nat. Ecol. Evol.">
        <title>Megaphylogeny resolves global patterns of mushroom evolution.</title>
        <authorList>
            <person name="Varga T."/>
            <person name="Krizsan K."/>
            <person name="Foldi C."/>
            <person name="Dima B."/>
            <person name="Sanchez-Garcia M."/>
            <person name="Sanchez-Ramirez S."/>
            <person name="Szollosi G.J."/>
            <person name="Szarkandi J.G."/>
            <person name="Papp V."/>
            <person name="Albert L."/>
            <person name="Andreopoulos W."/>
            <person name="Angelini C."/>
            <person name="Antonin V."/>
            <person name="Barry K.W."/>
            <person name="Bougher N.L."/>
            <person name="Buchanan P."/>
            <person name="Buyck B."/>
            <person name="Bense V."/>
            <person name="Catcheside P."/>
            <person name="Chovatia M."/>
            <person name="Cooper J."/>
            <person name="Damon W."/>
            <person name="Desjardin D."/>
            <person name="Finy P."/>
            <person name="Geml J."/>
            <person name="Haridas S."/>
            <person name="Hughes K."/>
            <person name="Justo A."/>
            <person name="Karasinski D."/>
            <person name="Kautmanova I."/>
            <person name="Kiss B."/>
            <person name="Kocsube S."/>
            <person name="Kotiranta H."/>
            <person name="LaButti K.M."/>
            <person name="Lechner B.E."/>
            <person name="Liimatainen K."/>
            <person name="Lipzen A."/>
            <person name="Lukacs Z."/>
            <person name="Mihaltcheva S."/>
            <person name="Morgado L.N."/>
            <person name="Niskanen T."/>
            <person name="Noordeloos M.E."/>
            <person name="Ohm R.A."/>
            <person name="Ortiz-Santana B."/>
            <person name="Ovrebo C."/>
            <person name="Racz N."/>
            <person name="Riley R."/>
            <person name="Savchenko A."/>
            <person name="Shiryaev A."/>
            <person name="Soop K."/>
            <person name="Spirin V."/>
            <person name="Szebenyi C."/>
            <person name="Tomsovsky M."/>
            <person name="Tulloss R.E."/>
            <person name="Uehling J."/>
            <person name="Grigoriev I.V."/>
            <person name="Vagvolgyi C."/>
            <person name="Papp T."/>
            <person name="Martin F.M."/>
            <person name="Miettinen O."/>
            <person name="Hibbett D.S."/>
            <person name="Nagy L.G."/>
        </authorList>
    </citation>
    <scope>NUCLEOTIDE SEQUENCE [LARGE SCALE GENOMIC DNA]</scope>
    <source>
        <strain evidence="1 2">NL-1719</strain>
    </source>
</reference>
<keyword evidence="2" id="KW-1185">Reference proteome</keyword>
<gene>
    <name evidence="1" type="ORF">BDN72DRAFT_776893</name>
</gene>
<feature type="non-terminal residue" evidence="1">
    <location>
        <position position="59"/>
    </location>
</feature>
<accession>A0ACD3AAH4</accession>
<organism evidence="1 2">
    <name type="scientific">Pluteus cervinus</name>
    <dbReference type="NCBI Taxonomy" id="181527"/>
    <lineage>
        <taxon>Eukaryota</taxon>
        <taxon>Fungi</taxon>
        <taxon>Dikarya</taxon>
        <taxon>Basidiomycota</taxon>
        <taxon>Agaricomycotina</taxon>
        <taxon>Agaricomycetes</taxon>
        <taxon>Agaricomycetidae</taxon>
        <taxon>Agaricales</taxon>
        <taxon>Pluteineae</taxon>
        <taxon>Pluteaceae</taxon>
        <taxon>Pluteus</taxon>
    </lineage>
</organism>
<evidence type="ECO:0000313" key="2">
    <source>
        <dbReference type="Proteomes" id="UP000308600"/>
    </source>
</evidence>
<evidence type="ECO:0000313" key="1">
    <source>
        <dbReference type="EMBL" id="TFK62607.1"/>
    </source>
</evidence>
<sequence>MARKKSNHRKTDVDPIAAERKRLAQRIRKLSRRINQLKTRHNALAPISRLPPEILTRIF</sequence>
<name>A0ACD3AAH4_9AGAR</name>
<dbReference type="Proteomes" id="UP000308600">
    <property type="component" value="Unassembled WGS sequence"/>
</dbReference>